<dbReference type="PANTHER" id="PTHR43124">
    <property type="entry name" value="PURINE EFFLUX PUMP PBUE"/>
    <property type="match status" value="1"/>
</dbReference>
<dbReference type="GO" id="GO:0005886">
    <property type="term" value="C:plasma membrane"/>
    <property type="evidence" value="ECO:0007669"/>
    <property type="project" value="UniProtKB-SubCell"/>
</dbReference>
<dbReference type="Proteomes" id="UP000646540">
    <property type="component" value="Unassembled WGS sequence"/>
</dbReference>
<dbReference type="InterPro" id="IPR050189">
    <property type="entry name" value="MFS_Efflux_Transporters"/>
</dbReference>
<dbReference type="PROSITE" id="PS50850">
    <property type="entry name" value="MFS"/>
    <property type="match status" value="1"/>
</dbReference>
<dbReference type="PANTHER" id="PTHR43124:SF8">
    <property type="entry name" value="INNER MEMBRANE TRANSPORT PROTEIN YDHP"/>
    <property type="match status" value="1"/>
</dbReference>
<evidence type="ECO:0000313" key="7">
    <source>
        <dbReference type="Proteomes" id="UP000646540"/>
    </source>
</evidence>
<dbReference type="GO" id="GO:0022857">
    <property type="term" value="F:transmembrane transporter activity"/>
    <property type="evidence" value="ECO:0007669"/>
    <property type="project" value="InterPro"/>
</dbReference>
<dbReference type="CDD" id="cd17324">
    <property type="entry name" value="MFS_NepI_like"/>
    <property type="match status" value="1"/>
</dbReference>
<dbReference type="AlphaFoldDB" id="A0A1C3PWU5"/>
<name>A0A1C3PWU5_9ENTR</name>
<dbReference type="Pfam" id="PF07690">
    <property type="entry name" value="MFS_1"/>
    <property type="match status" value="1"/>
</dbReference>
<proteinExistence type="predicted"/>
<dbReference type="InterPro" id="IPR011701">
    <property type="entry name" value="MFS"/>
</dbReference>
<organism evidence="6 7">
    <name type="scientific">Klebsiella quasipneumoniae</name>
    <dbReference type="NCBI Taxonomy" id="1463165"/>
    <lineage>
        <taxon>Bacteria</taxon>
        <taxon>Pseudomonadati</taxon>
        <taxon>Pseudomonadota</taxon>
        <taxon>Gammaproteobacteria</taxon>
        <taxon>Enterobacterales</taxon>
        <taxon>Enterobacteriaceae</taxon>
        <taxon>Klebsiella/Raoultella group</taxon>
        <taxon>Klebsiella</taxon>
        <taxon>Klebsiella pneumoniae complex</taxon>
    </lineage>
</organism>
<keyword evidence="4" id="KW-1133">Transmembrane helix</keyword>
<keyword evidence="3" id="KW-0812">Transmembrane</keyword>
<protein>
    <submittedName>
        <fullName evidence="6">MFS transporter</fullName>
    </submittedName>
</protein>
<sequence>MTIAVSRPAGLPAAVYALSVGSFGIGTTEFVIMGLLLDVAHDFHISITLAAWSITAYACGVVIGAPLLTPLLSRYRKKPALLFLMILFSIGNLGCAIAGNMTMLIIARVITAFAHASFFGISSVYAAELAPVDKRASAVSAVFLGATLANILGVPLGAWVGQYLGWRYTFYMVTLIGVLSALAVIALVPGRQAQPSAQSRIRDELKVLRHPAVLRSLLITALGFSGVFAAFTYIAPMLKTVTGMSEHLIPPVLMLFGVGMVAGNHLGGRLTDGGVRRALLLTLALLSVVLCLFPWAIQTLPGACAAVFLLGAAMFSTIPPLQMQALDSSESGKSMVSSCNIAAFNLGNAGGAWFGGLLLASGVSLSHIPLAGACLTASGLVIASVTLSPLKGSQA</sequence>
<reference evidence="6" key="1">
    <citation type="submission" date="2020-08" db="EMBL/GenBank/DDBJ databases">
        <title>Genomic evolution and epidemiology of Klebsiella pneumoniae from a major hospital in Beijing, China, over a fifteen-year period: dissemination of known and novel high-risk clones.</title>
        <authorList>
            <person name="Palmieri M."/>
        </authorList>
    </citation>
    <scope>NUCLEOTIDE SEQUENCE</scope>
    <source>
        <strain evidence="6">K7050</strain>
    </source>
</reference>
<evidence type="ECO:0000256" key="2">
    <source>
        <dbReference type="ARBA" id="ARBA00022475"/>
    </source>
</evidence>
<keyword evidence="5" id="KW-0472">Membrane</keyword>
<evidence type="ECO:0000313" key="6">
    <source>
        <dbReference type="EMBL" id="MBC5046623.1"/>
    </source>
</evidence>
<accession>A0A5Q9LFG4</accession>
<dbReference type="InterPro" id="IPR036259">
    <property type="entry name" value="MFS_trans_sf"/>
</dbReference>
<keyword evidence="2" id="KW-1003">Cell membrane</keyword>
<evidence type="ECO:0000256" key="1">
    <source>
        <dbReference type="ARBA" id="ARBA00004651"/>
    </source>
</evidence>
<evidence type="ECO:0000256" key="5">
    <source>
        <dbReference type="ARBA" id="ARBA00023136"/>
    </source>
</evidence>
<evidence type="ECO:0000256" key="4">
    <source>
        <dbReference type="ARBA" id="ARBA00022989"/>
    </source>
</evidence>
<comment type="subcellular location">
    <subcellularLocation>
        <location evidence="1">Cell membrane</location>
        <topology evidence="1">Multi-pass membrane protein</topology>
    </subcellularLocation>
</comment>
<dbReference type="KEGG" id="kqu:AVR78_16515"/>
<gene>
    <name evidence="6" type="ORF">H8L09_14780</name>
</gene>
<comment type="caution">
    <text evidence="6">The sequence shown here is derived from an EMBL/GenBank/DDBJ whole genome shotgun (WGS) entry which is preliminary data.</text>
</comment>
<dbReference type="InterPro" id="IPR020846">
    <property type="entry name" value="MFS_dom"/>
</dbReference>
<dbReference type="Gene3D" id="1.20.1250.20">
    <property type="entry name" value="MFS general substrate transporter like domains"/>
    <property type="match status" value="1"/>
</dbReference>
<dbReference type="EMBL" id="JACNQW010000009">
    <property type="protein sequence ID" value="MBC5046623.1"/>
    <property type="molecule type" value="Genomic_DNA"/>
</dbReference>
<dbReference type="SUPFAM" id="SSF103473">
    <property type="entry name" value="MFS general substrate transporter"/>
    <property type="match status" value="1"/>
</dbReference>
<accession>A0A1C3PWU5</accession>
<dbReference type="RefSeq" id="WP_004204066.1">
    <property type="nucleotide sequence ID" value="NZ_AOGO01000013.1"/>
</dbReference>
<evidence type="ECO:0000256" key="3">
    <source>
        <dbReference type="ARBA" id="ARBA00022692"/>
    </source>
</evidence>